<reference evidence="1" key="1">
    <citation type="submission" date="2020-12" db="EMBL/GenBank/DDBJ databases">
        <title>Paenibacillus polymyxa LMG 27872: a double-edged sword.</title>
        <authorList>
            <person name="Langendries S."/>
            <person name="Garcia Mendez S."/>
            <person name="Beirinckx S."/>
            <person name="Viaene T."/>
            <person name="Baeyen S."/>
            <person name="Goeminne G."/>
            <person name="Willems A."/>
            <person name="Debode J."/>
            <person name="Goormachtig S."/>
        </authorList>
    </citation>
    <scope>NUCLEOTIDE SEQUENCE</scope>
    <source>
        <strain evidence="1">LMG 27872</strain>
    </source>
</reference>
<name>A0A8I1LSE2_PAEPO</name>
<evidence type="ECO:0000313" key="2">
    <source>
        <dbReference type="Proteomes" id="UP000650605"/>
    </source>
</evidence>
<organism evidence="1 2">
    <name type="scientific">Paenibacillus polymyxa</name>
    <name type="common">Bacillus polymyxa</name>
    <dbReference type="NCBI Taxonomy" id="1406"/>
    <lineage>
        <taxon>Bacteria</taxon>
        <taxon>Bacillati</taxon>
        <taxon>Bacillota</taxon>
        <taxon>Bacilli</taxon>
        <taxon>Bacillales</taxon>
        <taxon>Paenibacillaceae</taxon>
        <taxon>Paenibacillus</taxon>
    </lineage>
</organism>
<dbReference type="AlphaFoldDB" id="A0A8I1LSE2"/>
<gene>
    <name evidence="1" type="ORF">JDW19_02595</name>
</gene>
<dbReference type="RefSeq" id="WP_165144734.1">
    <property type="nucleotide sequence ID" value="NZ_JAEHFQ010000001.1"/>
</dbReference>
<dbReference type="EMBL" id="JAEHFQ010000001">
    <property type="protein sequence ID" value="MBM0632018.1"/>
    <property type="molecule type" value="Genomic_DNA"/>
</dbReference>
<comment type="caution">
    <text evidence="1">The sequence shown here is derived from an EMBL/GenBank/DDBJ whole genome shotgun (WGS) entry which is preliminary data.</text>
</comment>
<evidence type="ECO:0000313" key="1">
    <source>
        <dbReference type="EMBL" id="MBM0632018.1"/>
    </source>
</evidence>
<proteinExistence type="predicted"/>
<sequence length="63" mass="7726">MWRWWRKRPVVVTKDLSGLSVLTDEHLEYLGRLYEQEPEYGLIKNRISFGRYVELSQKIKWEV</sequence>
<protein>
    <submittedName>
        <fullName evidence="1">Uncharacterized protein</fullName>
    </submittedName>
</protein>
<accession>A0A8I1LSE2</accession>
<dbReference type="Proteomes" id="UP000650605">
    <property type="component" value="Unassembled WGS sequence"/>
</dbReference>